<feature type="region of interest" description="Disordered" evidence="1">
    <location>
        <begin position="33"/>
        <end position="173"/>
    </location>
</feature>
<dbReference type="AlphaFoldDB" id="A0A3P7L6I6"/>
<evidence type="ECO:0000256" key="1">
    <source>
        <dbReference type="SAM" id="MobiDB-lite"/>
    </source>
</evidence>
<protein>
    <recommendedName>
        <fullName evidence="4">SUN domain-containing protein</fullName>
    </recommendedName>
</protein>
<reference evidence="2 3" key="1">
    <citation type="submission" date="2018-11" db="EMBL/GenBank/DDBJ databases">
        <authorList>
            <consortium name="Pathogen Informatics"/>
        </authorList>
    </citation>
    <scope>NUCLEOTIDE SEQUENCE [LARGE SCALE GENOMIC DNA]</scope>
</reference>
<evidence type="ECO:0000313" key="3">
    <source>
        <dbReference type="Proteomes" id="UP000281553"/>
    </source>
</evidence>
<dbReference type="OrthoDB" id="266334at2759"/>
<dbReference type="Proteomes" id="UP000281553">
    <property type="component" value="Unassembled WGS sequence"/>
</dbReference>
<gene>
    <name evidence="2" type="ORF">DILT_LOCUS7945</name>
</gene>
<feature type="compositionally biased region" description="Basic and acidic residues" evidence="1">
    <location>
        <begin position="51"/>
        <end position="76"/>
    </location>
</feature>
<organism evidence="2 3">
    <name type="scientific">Dibothriocephalus latus</name>
    <name type="common">Fish tapeworm</name>
    <name type="synonym">Diphyllobothrium latum</name>
    <dbReference type="NCBI Taxonomy" id="60516"/>
    <lineage>
        <taxon>Eukaryota</taxon>
        <taxon>Metazoa</taxon>
        <taxon>Spiralia</taxon>
        <taxon>Lophotrochozoa</taxon>
        <taxon>Platyhelminthes</taxon>
        <taxon>Cestoda</taxon>
        <taxon>Eucestoda</taxon>
        <taxon>Diphyllobothriidea</taxon>
        <taxon>Diphyllobothriidae</taxon>
        <taxon>Dibothriocephalus</taxon>
    </lineage>
</organism>
<feature type="compositionally biased region" description="Polar residues" evidence="1">
    <location>
        <begin position="78"/>
        <end position="98"/>
    </location>
</feature>
<proteinExistence type="predicted"/>
<accession>A0A3P7L6I6</accession>
<name>A0A3P7L6I6_DIBLA</name>
<evidence type="ECO:0008006" key="4">
    <source>
        <dbReference type="Google" id="ProtNLM"/>
    </source>
</evidence>
<keyword evidence="3" id="KW-1185">Reference proteome</keyword>
<evidence type="ECO:0000313" key="2">
    <source>
        <dbReference type="EMBL" id="VDN12114.1"/>
    </source>
</evidence>
<dbReference type="EMBL" id="UYRU01053059">
    <property type="protein sequence ID" value="VDN12114.1"/>
    <property type="molecule type" value="Genomic_DNA"/>
</dbReference>
<sequence length="196" mass="20778">MLDHYGSEHFCPITMVRLFGLVSDDLDDAAAEAEGGVGHVPDAVPSIAPAEPRHDQLKEPGSVEKPTSEKKPEVDLKSPQNSVTVPQDTPSGATTILDSSPPPVQPSKDVPVTDPNPAAASPKHRVGGAQNSVKSPDVKYRPVKRLPPNKRTEARKKYPRTAASDASATQGRTHGLEPALGFLQKATSMLTAQILS</sequence>